<dbReference type="InterPro" id="IPR001480">
    <property type="entry name" value="Bulb-type_lectin_dom"/>
</dbReference>
<evidence type="ECO:0000259" key="2">
    <source>
        <dbReference type="PROSITE" id="PS50927"/>
    </source>
</evidence>
<accession>A0ABP1FSL9</accession>
<dbReference type="SMART" id="SM00108">
    <property type="entry name" value="B_lectin"/>
    <property type="match status" value="1"/>
</dbReference>
<feature type="compositionally biased region" description="Gly residues" evidence="1">
    <location>
        <begin position="257"/>
        <end position="267"/>
    </location>
</feature>
<feature type="compositionally biased region" description="Gly residues" evidence="1">
    <location>
        <begin position="185"/>
        <end position="212"/>
    </location>
</feature>
<feature type="domain" description="Bulb-type lectin" evidence="2">
    <location>
        <begin position="290"/>
        <end position="403"/>
    </location>
</feature>
<evidence type="ECO:0000313" key="4">
    <source>
        <dbReference type="Proteomes" id="UP001497392"/>
    </source>
</evidence>
<name>A0ABP1FSL9_9CHLO</name>
<dbReference type="SUPFAM" id="SSF51110">
    <property type="entry name" value="alpha-D-mannose-specific plant lectins"/>
    <property type="match status" value="1"/>
</dbReference>
<feature type="compositionally biased region" description="Low complexity" evidence="1">
    <location>
        <begin position="54"/>
        <end position="65"/>
    </location>
</feature>
<feature type="compositionally biased region" description="Polar residues" evidence="1">
    <location>
        <begin position="84"/>
        <end position="94"/>
    </location>
</feature>
<dbReference type="EMBL" id="CAXHTA020000007">
    <property type="protein sequence ID" value="CAL5222916.1"/>
    <property type="molecule type" value="Genomic_DNA"/>
</dbReference>
<dbReference type="InterPro" id="IPR036426">
    <property type="entry name" value="Bulb-type_lectin_dom_sf"/>
</dbReference>
<reference evidence="3 4" key="1">
    <citation type="submission" date="2024-06" db="EMBL/GenBank/DDBJ databases">
        <authorList>
            <person name="Kraege A."/>
            <person name="Thomma B."/>
        </authorList>
    </citation>
    <scope>NUCLEOTIDE SEQUENCE [LARGE SCALE GENOMIC DNA]</scope>
</reference>
<protein>
    <submittedName>
        <fullName evidence="3">G5349 protein</fullName>
    </submittedName>
</protein>
<organism evidence="3 4">
    <name type="scientific">Coccomyxa viridis</name>
    <dbReference type="NCBI Taxonomy" id="1274662"/>
    <lineage>
        <taxon>Eukaryota</taxon>
        <taxon>Viridiplantae</taxon>
        <taxon>Chlorophyta</taxon>
        <taxon>core chlorophytes</taxon>
        <taxon>Trebouxiophyceae</taxon>
        <taxon>Trebouxiophyceae incertae sedis</taxon>
        <taxon>Coccomyxaceae</taxon>
        <taxon>Coccomyxa</taxon>
    </lineage>
</organism>
<comment type="caution">
    <text evidence="3">The sequence shown here is derived from an EMBL/GenBank/DDBJ whole genome shotgun (WGS) entry which is preliminary data.</text>
</comment>
<proteinExistence type="predicted"/>
<evidence type="ECO:0000256" key="1">
    <source>
        <dbReference type="SAM" id="MobiDB-lite"/>
    </source>
</evidence>
<feature type="compositionally biased region" description="Gly residues" evidence="1">
    <location>
        <begin position="99"/>
        <end position="165"/>
    </location>
</feature>
<dbReference type="PROSITE" id="PS50927">
    <property type="entry name" value="BULB_LECTIN"/>
    <property type="match status" value="1"/>
</dbReference>
<gene>
    <name evidence="3" type="primary">g5349</name>
    <name evidence="3" type="ORF">VP750_LOCUS4575</name>
</gene>
<dbReference type="Proteomes" id="UP001497392">
    <property type="component" value="Unassembled WGS sequence"/>
</dbReference>
<evidence type="ECO:0000313" key="3">
    <source>
        <dbReference type="EMBL" id="CAL5222916.1"/>
    </source>
</evidence>
<keyword evidence="4" id="KW-1185">Reference proteome</keyword>
<feature type="region of interest" description="Disordered" evidence="1">
    <location>
        <begin position="54"/>
        <end position="267"/>
    </location>
</feature>
<dbReference type="Gene3D" id="2.90.10.10">
    <property type="entry name" value="Bulb-type lectin domain"/>
    <property type="match status" value="2"/>
</dbReference>
<sequence length="420" mass="41810">MYASAAASSHLRSGRAVAARAQEKLPLHGNLSDACVETPFHSFVAQTCKSTATQQSSFTSASAHQIPSATMFGRRKNDDEDVSDQMQGGLNLNRDQGDTGYGGNQDSGYGGQSTDTGYGGGQDSGYGGKSTDTGYGGGQGTDTGYGGGQDTGYGGQSTDTGYGGGDGEREGKHHHKKHGDDNTGGDSGYGGTGTGAQGYGGVDTALGGGQSGGDAYVPGDQASGRSQDAAFGGDQTSLDAGADTNYGDVSGQTQQGDGSGYGAAGAGAAAGGAAAATQGQDGDGYSQQTVTSLSSGDSLSVGSTLASADGQSKLVFQGDGNLVLYKGGQSQWATGTDRGDVKPTTLNVQEDGNVALYGDNGQFCGWATNTGGQASGKLSLVVSNSGKLVLLTDEQCLWSSSPVEDNEARDIATASAQASY</sequence>